<evidence type="ECO:0000313" key="3">
    <source>
        <dbReference type="Proteomes" id="UP001472677"/>
    </source>
</evidence>
<organism evidence="2 3">
    <name type="scientific">Hibiscus sabdariffa</name>
    <name type="common">roselle</name>
    <dbReference type="NCBI Taxonomy" id="183260"/>
    <lineage>
        <taxon>Eukaryota</taxon>
        <taxon>Viridiplantae</taxon>
        <taxon>Streptophyta</taxon>
        <taxon>Embryophyta</taxon>
        <taxon>Tracheophyta</taxon>
        <taxon>Spermatophyta</taxon>
        <taxon>Magnoliopsida</taxon>
        <taxon>eudicotyledons</taxon>
        <taxon>Gunneridae</taxon>
        <taxon>Pentapetalae</taxon>
        <taxon>rosids</taxon>
        <taxon>malvids</taxon>
        <taxon>Malvales</taxon>
        <taxon>Malvaceae</taxon>
        <taxon>Malvoideae</taxon>
        <taxon>Hibiscus</taxon>
    </lineage>
</organism>
<keyword evidence="1" id="KW-0812">Transmembrane</keyword>
<feature type="transmembrane region" description="Helical" evidence="1">
    <location>
        <begin position="189"/>
        <end position="209"/>
    </location>
</feature>
<keyword evidence="3" id="KW-1185">Reference proteome</keyword>
<accession>A0ABR2BFB9</accession>
<name>A0ABR2BFB9_9ROSI</name>
<reference evidence="2 3" key="1">
    <citation type="journal article" date="2024" name="G3 (Bethesda)">
        <title>Genome assembly of Hibiscus sabdariffa L. provides insights into metabolisms of medicinal natural products.</title>
        <authorList>
            <person name="Kim T."/>
        </authorList>
    </citation>
    <scope>NUCLEOTIDE SEQUENCE [LARGE SCALE GENOMIC DNA]</scope>
    <source>
        <strain evidence="2">TK-2024</strain>
        <tissue evidence="2">Old leaves</tissue>
    </source>
</reference>
<dbReference type="PANTHER" id="PTHR37244">
    <property type="entry name" value="NADP-SPECIFIC GLUTAMATE DEHYDROGENASE"/>
    <property type="match status" value="1"/>
</dbReference>
<sequence>MSLMERVSFELRVFYVRISKFESDDEYLTLNHVPSSHDTLRDVNGVRTGINSNCLSTILRRDWVYKRSEEAVFVSTDSIRLTGSVKFEVFDKDSLLLYGALGYNSCTEDSRGSGMRWSMDCENVMAKQFPTVEVYVAGSSMGSPIILTRILRPSLRTRQTKAVPVPDSIPEFEDEDGEEHSMFNAGVKVGLGIGFSICVGIGISVGLLIRTFQGTTIPNFPRRF</sequence>
<gene>
    <name evidence="2" type="ORF">V6N12_042900</name>
</gene>
<evidence type="ECO:0000256" key="1">
    <source>
        <dbReference type="SAM" id="Phobius"/>
    </source>
</evidence>
<comment type="caution">
    <text evidence="2">The sequence shown here is derived from an EMBL/GenBank/DDBJ whole genome shotgun (WGS) entry which is preliminary data.</text>
</comment>
<dbReference type="EMBL" id="JBBPBM010000122">
    <property type="protein sequence ID" value="KAK8505876.1"/>
    <property type="molecule type" value="Genomic_DNA"/>
</dbReference>
<proteinExistence type="predicted"/>
<dbReference type="Proteomes" id="UP001472677">
    <property type="component" value="Unassembled WGS sequence"/>
</dbReference>
<keyword evidence="1" id="KW-0472">Membrane</keyword>
<dbReference type="PANTHER" id="PTHR37244:SF1">
    <property type="entry name" value="NADP-SPECIFIC GLUTAMATE DEHYDROGENASE"/>
    <property type="match status" value="1"/>
</dbReference>
<protein>
    <submittedName>
        <fullName evidence="2">Uncharacterized protein</fullName>
    </submittedName>
</protein>
<keyword evidence="1" id="KW-1133">Transmembrane helix</keyword>
<evidence type="ECO:0000313" key="2">
    <source>
        <dbReference type="EMBL" id="KAK8505876.1"/>
    </source>
</evidence>